<dbReference type="SMART" id="SM00490">
    <property type="entry name" value="HELICc"/>
    <property type="match status" value="1"/>
</dbReference>
<dbReference type="SUPFAM" id="SSF52540">
    <property type="entry name" value="P-loop containing nucleoside triphosphate hydrolases"/>
    <property type="match status" value="1"/>
</dbReference>
<feature type="domain" description="Helicase ATP-binding" evidence="1">
    <location>
        <begin position="18"/>
        <end position="170"/>
    </location>
</feature>
<dbReference type="RefSeq" id="WP_222160322.1">
    <property type="nucleotide sequence ID" value="NZ_CP081864.1"/>
</dbReference>
<proteinExistence type="predicted"/>
<protein>
    <submittedName>
        <fullName evidence="3">DEAD/DEAH box helicase</fullName>
    </submittedName>
</protein>
<evidence type="ECO:0000259" key="1">
    <source>
        <dbReference type="PROSITE" id="PS51192"/>
    </source>
</evidence>
<dbReference type="SMART" id="SM00487">
    <property type="entry name" value="DEXDc"/>
    <property type="match status" value="1"/>
</dbReference>
<sequence>MAFTLRPYQQEAVSATLAYFRQHQHPALIVLPTGAGKSLVIAELARLARGRVLVLAHVKELVEQNHAKYCAWGLNADIFAAGLNQRRSEGKVVFGSVQSVARNLPAFTQFSLLIIDECHRISDDDDSQYQQIITHLRAQNPALRLLGLTATPYRLGKGWIYQYHYHGMIRGDAQCLFHDCIYELPLRYMIKHGFLVPPQRLDMPVVQYDFSRLNVHPHGLFSEADLNRELRRQQRVTPQIVNQIVSYGTERNGVMIFAATVEHVREIHSLLPRGKAAFISGETPAAERDALIAAFKQQQLHYLVNVAVLTTGFDAPHVDVIAILRPTESVSLYQQIVGRGLRLSPGKTDCLILDYAGNPHDLYMPEVGSHKPHSGSQPVQVLCPQCGFANLFWGKTTAEGDILEHYGRRCQGYEEDDSGVRVQCDYRFRFKVCPECGAENDIAARRCHQCDHIMVDPDDMLKAALKLKDALVLRCSGMQMTTGQDEKGEWLKITYVDEDGADVSERFRLHTPAQRHVFTQQFLRVHQRAPGLTLTWQSAQDILRQQTALRAPDFVIARRQGKQRQGFWQVREKLFDYEGRFRRANELR</sequence>
<organism evidence="3 4">
    <name type="scientific">Symbiopectobacterium purcellii</name>
    <dbReference type="NCBI Taxonomy" id="2871826"/>
    <lineage>
        <taxon>Bacteria</taxon>
        <taxon>Pseudomonadati</taxon>
        <taxon>Pseudomonadota</taxon>
        <taxon>Gammaproteobacteria</taxon>
        <taxon>Enterobacterales</taxon>
        <taxon>Enterobacteriaceae</taxon>
    </lineage>
</organism>
<dbReference type="SUPFAM" id="SSF57829">
    <property type="entry name" value="Zn-binding ribosomal proteins"/>
    <property type="match status" value="1"/>
</dbReference>
<dbReference type="PROSITE" id="PS51194">
    <property type="entry name" value="HELICASE_CTER"/>
    <property type="match status" value="1"/>
</dbReference>
<dbReference type="PROSITE" id="PS51192">
    <property type="entry name" value="HELICASE_ATP_BIND_1"/>
    <property type="match status" value="1"/>
</dbReference>
<dbReference type="Pfam" id="PF04851">
    <property type="entry name" value="ResIII"/>
    <property type="match status" value="1"/>
</dbReference>
<dbReference type="Gene3D" id="4.10.1060.50">
    <property type="match status" value="1"/>
</dbReference>
<dbReference type="InterPro" id="IPR001650">
    <property type="entry name" value="Helicase_C-like"/>
</dbReference>
<feature type="domain" description="Helicase C-terminal" evidence="2">
    <location>
        <begin position="240"/>
        <end position="385"/>
    </location>
</feature>
<dbReference type="InterPro" id="IPR038587">
    <property type="entry name" value="Ribosomal_eL40_sf"/>
</dbReference>
<dbReference type="PANTHER" id="PTHR47396:SF1">
    <property type="entry name" value="ATP-DEPENDENT HELICASE IRC3-RELATED"/>
    <property type="match status" value="1"/>
</dbReference>
<reference evidence="3 4" key="1">
    <citation type="submission" date="2021-08" db="EMBL/GenBank/DDBJ databases">
        <title>Culture and genomic analysis of Symbiopectobacterium purcellii sp. nov. gen. nov., isolated from the leafhopper Empoasca decipiens.</title>
        <authorList>
            <person name="Nadal-Jimenez P."/>
            <person name="Siozios S."/>
            <person name="Halliday N."/>
            <person name="Camara M."/>
            <person name="Hurst G.D.D."/>
        </authorList>
    </citation>
    <scope>NUCLEOTIDE SEQUENCE [LARGE SCALE GENOMIC DNA]</scope>
    <source>
        <strain evidence="3 4">SyEd1</strain>
    </source>
</reference>
<dbReference type="Gene3D" id="3.40.50.300">
    <property type="entry name" value="P-loop containing nucleotide triphosphate hydrolases"/>
    <property type="match status" value="2"/>
</dbReference>
<accession>A0ABX9AQI9</accession>
<dbReference type="InterPro" id="IPR006935">
    <property type="entry name" value="Helicase/UvrB_N"/>
</dbReference>
<keyword evidence="3" id="KW-0378">Hydrolase</keyword>
<dbReference type="InterPro" id="IPR050742">
    <property type="entry name" value="Helicase_Restrict-Modif_Enz"/>
</dbReference>
<gene>
    <name evidence="3" type="ORF">K6K13_08050</name>
</gene>
<dbReference type="GO" id="GO:0004386">
    <property type="term" value="F:helicase activity"/>
    <property type="evidence" value="ECO:0007669"/>
    <property type="project" value="UniProtKB-KW"/>
</dbReference>
<evidence type="ECO:0000259" key="2">
    <source>
        <dbReference type="PROSITE" id="PS51194"/>
    </source>
</evidence>
<dbReference type="EMBL" id="CP081864">
    <property type="protein sequence ID" value="QZN97287.1"/>
    <property type="molecule type" value="Genomic_DNA"/>
</dbReference>
<keyword evidence="3" id="KW-0547">Nucleotide-binding</keyword>
<keyword evidence="3" id="KW-0347">Helicase</keyword>
<keyword evidence="4" id="KW-1185">Reference proteome</keyword>
<dbReference type="Pfam" id="PF00271">
    <property type="entry name" value="Helicase_C"/>
    <property type="match status" value="1"/>
</dbReference>
<dbReference type="Proteomes" id="UP000825886">
    <property type="component" value="Chromosome"/>
</dbReference>
<keyword evidence="3" id="KW-0067">ATP-binding</keyword>
<evidence type="ECO:0000313" key="4">
    <source>
        <dbReference type="Proteomes" id="UP000825886"/>
    </source>
</evidence>
<name>A0ABX9AQI9_9ENTR</name>
<dbReference type="InterPro" id="IPR011332">
    <property type="entry name" value="Ribosomal_zn-bd"/>
</dbReference>
<evidence type="ECO:0000313" key="3">
    <source>
        <dbReference type="EMBL" id="QZN97287.1"/>
    </source>
</evidence>
<dbReference type="CDD" id="cd17926">
    <property type="entry name" value="DEXHc_RE"/>
    <property type="match status" value="1"/>
</dbReference>
<dbReference type="InterPro" id="IPR014001">
    <property type="entry name" value="Helicase_ATP-bd"/>
</dbReference>
<dbReference type="PANTHER" id="PTHR47396">
    <property type="entry name" value="TYPE I RESTRICTION ENZYME ECOKI R PROTEIN"/>
    <property type="match status" value="1"/>
</dbReference>
<dbReference type="InterPro" id="IPR027417">
    <property type="entry name" value="P-loop_NTPase"/>
</dbReference>